<dbReference type="AlphaFoldDB" id="A0A2Z5ZAP1"/>
<accession>A0A2Z5ZAP1</accession>
<keyword evidence="1" id="KW-1133">Transmembrane helix</keyword>
<feature type="transmembrane region" description="Helical" evidence="1">
    <location>
        <begin position="6"/>
        <end position="24"/>
    </location>
</feature>
<dbReference type="InterPro" id="IPR010004">
    <property type="entry name" value="Uncharacterised_Ycf66"/>
</dbReference>
<keyword evidence="2" id="KW-0934">Plastid</keyword>
<name>A0A2Z5ZAP1_9STRA</name>
<keyword evidence="1" id="KW-0812">Transmembrane</keyword>
<protein>
    <submittedName>
        <fullName evidence="2">Uncharacterized protein</fullName>
    </submittedName>
</protein>
<evidence type="ECO:0000313" key="2">
    <source>
        <dbReference type="EMBL" id="BBC77428.1"/>
    </source>
</evidence>
<organism evidence="2">
    <name type="scientific">Nitzschia sp. PL3-2</name>
    <dbReference type="NCBI Taxonomy" id="2083271"/>
    <lineage>
        <taxon>Eukaryota</taxon>
        <taxon>Sar</taxon>
        <taxon>Stramenopiles</taxon>
        <taxon>Ochrophyta</taxon>
        <taxon>Bacillariophyta</taxon>
        <taxon>Bacillariophyceae</taxon>
        <taxon>Bacillariophycidae</taxon>
        <taxon>Bacillariales</taxon>
        <taxon>Bacillariaceae</taxon>
        <taxon>Nitzschia</taxon>
    </lineage>
</organism>
<feature type="transmembrane region" description="Helical" evidence="1">
    <location>
        <begin position="57"/>
        <end position="75"/>
    </location>
</feature>
<sequence>MIYFDLNFFLGFFLVLFVLTIYIVEKIRPEIVTDTDSAVISLLAAYTWVFLLEGWKLDSFMISSQFILLLIILILEWENIRLRGFIITLKKIIKNIIN</sequence>
<reference evidence="2" key="1">
    <citation type="submission" date="2018-02" db="EMBL/GenBank/DDBJ databases">
        <title>Evolution and diversity of non-photosynthetic diatom plastid genomes.</title>
        <authorList>
            <person name="Kamikawa R."/>
            <person name="Ishii K."/>
        </authorList>
    </citation>
    <scope>NUCLEOTIDE SEQUENCE</scope>
    <source>
        <strain evidence="2">PL3-2</strain>
    </source>
</reference>
<keyword evidence="1" id="KW-0472">Membrane</keyword>
<dbReference type="EMBL" id="AP018504">
    <property type="protein sequence ID" value="BBC77428.1"/>
    <property type="molecule type" value="Genomic_DNA"/>
</dbReference>
<evidence type="ECO:0000256" key="1">
    <source>
        <dbReference type="SAM" id="Phobius"/>
    </source>
</evidence>
<proteinExistence type="predicted"/>
<gene>
    <name evidence="2" type="primary">ycf66</name>
</gene>
<geneLocation type="plastid" evidence="2"/>
<dbReference type="Pfam" id="PF07444">
    <property type="entry name" value="Ycf66_N"/>
    <property type="match status" value="1"/>
</dbReference>